<keyword evidence="2" id="KW-1185">Reference proteome</keyword>
<accession>A0ABR2GW17</accession>
<dbReference type="EMBL" id="JAPFFF010000057">
    <property type="protein sequence ID" value="KAK8838114.1"/>
    <property type="molecule type" value="Genomic_DNA"/>
</dbReference>
<protein>
    <recommendedName>
        <fullName evidence="3">MSP domain-containing protein</fullName>
    </recommendedName>
</protein>
<evidence type="ECO:0008006" key="3">
    <source>
        <dbReference type="Google" id="ProtNLM"/>
    </source>
</evidence>
<dbReference type="Proteomes" id="UP001470230">
    <property type="component" value="Unassembled WGS sequence"/>
</dbReference>
<gene>
    <name evidence="1" type="ORF">M9Y10_036066</name>
</gene>
<name>A0ABR2GW17_9EUKA</name>
<proteinExistence type="predicted"/>
<evidence type="ECO:0000313" key="1">
    <source>
        <dbReference type="EMBL" id="KAK8838114.1"/>
    </source>
</evidence>
<organism evidence="1 2">
    <name type="scientific">Tritrichomonas musculus</name>
    <dbReference type="NCBI Taxonomy" id="1915356"/>
    <lineage>
        <taxon>Eukaryota</taxon>
        <taxon>Metamonada</taxon>
        <taxon>Parabasalia</taxon>
        <taxon>Tritrichomonadida</taxon>
        <taxon>Tritrichomonadidae</taxon>
        <taxon>Tritrichomonas</taxon>
    </lineage>
</organism>
<comment type="caution">
    <text evidence="1">The sequence shown here is derived from an EMBL/GenBank/DDBJ whole genome shotgun (WGS) entry which is preliminary data.</text>
</comment>
<sequence>MTQDSKKFENGLNIHLLAFTLPKNLVKSNEEVRVSITTTPDGNKQKFHIQGKKMYCSNHVFAINISNETKRIVMVFRKRTIFSYNPIIASATIHLSQFLNVPKDKVTAGTIETDIKTLNIYYPIQKQIQEQNIDIEQKDNVNRKVIGQMQVQLSFTTPYNLIKKDKLSKNNKKNEKMRKNSKIKNVEKREVFEEIVDENEY</sequence>
<evidence type="ECO:0000313" key="2">
    <source>
        <dbReference type="Proteomes" id="UP001470230"/>
    </source>
</evidence>
<reference evidence="1 2" key="1">
    <citation type="submission" date="2024-04" db="EMBL/GenBank/DDBJ databases">
        <title>Tritrichomonas musculus Genome.</title>
        <authorList>
            <person name="Alves-Ferreira E."/>
            <person name="Grigg M."/>
            <person name="Lorenzi H."/>
            <person name="Galac M."/>
        </authorList>
    </citation>
    <scope>NUCLEOTIDE SEQUENCE [LARGE SCALE GENOMIC DNA]</scope>
    <source>
        <strain evidence="1 2">EAF2021</strain>
    </source>
</reference>